<dbReference type="AlphaFoldDB" id="A0A9P4J232"/>
<sequence>MAGGHMKYRTLSRSSAHRQALLRNLVTALFKHESITTTWHKAKEAQRLAEKLVTLGKRNTQAAKDKAESIFFEHKLVPKLFSTIRERYATRPGGYTRVLRIEPKREDQAASAILELVDSPVDTRFAMTARAVAAERAGIRPASEVTEGNKIKATRFRGPGAEKEFENMVKRFEQLDMKRKWAEGEREKWEDWEEAQRWDANGVEAGGKKPKGRREGWEKWIVDGRRVERKERVYPDLERSRL</sequence>
<dbReference type="NCBIfam" id="TIGR00059">
    <property type="entry name" value="L17"/>
    <property type="match status" value="1"/>
</dbReference>
<dbReference type="EMBL" id="ML996085">
    <property type="protein sequence ID" value="KAF2153036.1"/>
    <property type="molecule type" value="Genomic_DNA"/>
</dbReference>
<evidence type="ECO:0000256" key="3">
    <source>
        <dbReference type="ARBA" id="ARBA00022980"/>
    </source>
</evidence>
<keyword evidence="4" id="KW-0496">Mitochondrion</keyword>
<dbReference type="FunFam" id="3.90.1030.10:FF:000005">
    <property type="entry name" value="Probable 50S ribosomal protein L17"/>
    <property type="match status" value="1"/>
</dbReference>
<evidence type="ECO:0000256" key="2">
    <source>
        <dbReference type="ARBA" id="ARBA00008777"/>
    </source>
</evidence>
<evidence type="ECO:0000256" key="5">
    <source>
        <dbReference type="ARBA" id="ARBA00023274"/>
    </source>
</evidence>
<organism evidence="9 10">
    <name type="scientific">Myriangium duriaei CBS 260.36</name>
    <dbReference type="NCBI Taxonomy" id="1168546"/>
    <lineage>
        <taxon>Eukaryota</taxon>
        <taxon>Fungi</taxon>
        <taxon>Dikarya</taxon>
        <taxon>Ascomycota</taxon>
        <taxon>Pezizomycotina</taxon>
        <taxon>Dothideomycetes</taxon>
        <taxon>Dothideomycetidae</taxon>
        <taxon>Myriangiales</taxon>
        <taxon>Myriangiaceae</taxon>
        <taxon>Myriangium</taxon>
    </lineage>
</organism>
<evidence type="ECO:0000256" key="8">
    <source>
        <dbReference type="RuleBase" id="RU000660"/>
    </source>
</evidence>
<dbReference type="GO" id="GO:0003735">
    <property type="term" value="F:structural constituent of ribosome"/>
    <property type="evidence" value="ECO:0007669"/>
    <property type="project" value="InterPro"/>
</dbReference>
<evidence type="ECO:0000313" key="10">
    <source>
        <dbReference type="Proteomes" id="UP000799439"/>
    </source>
</evidence>
<comment type="subcellular location">
    <subcellularLocation>
        <location evidence="1">Mitochondrion</location>
    </subcellularLocation>
</comment>
<dbReference type="PANTHER" id="PTHR14413:SF16">
    <property type="entry name" value="LARGE RIBOSOMAL SUBUNIT PROTEIN BL17M"/>
    <property type="match status" value="1"/>
</dbReference>
<comment type="caution">
    <text evidence="9">The sequence shown here is derived from an EMBL/GenBank/DDBJ whole genome shotgun (WGS) entry which is preliminary data.</text>
</comment>
<dbReference type="PANTHER" id="PTHR14413">
    <property type="entry name" value="RIBOSOMAL PROTEIN L17"/>
    <property type="match status" value="1"/>
</dbReference>
<keyword evidence="5 8" id="KW-0687">Ribonucleoprotein</keyword>
<reference evidence="9" key="1">
    <citation type="journal article" date="2020" name="Stud. Mycol.">
        <title>101 Dothideomycetes genomes: a test case for predicting lifestyles and emergence of pathogens.</title>
        <authorList>
            <person name="Haridas S."/>
            <person name="Albert R."/>
            <person name="Binder M."/>
            <person name="Bloem J."/>
            <person name="Labutti K."/>
            <person name="Salamov A."/>
            <person name="Andreopoulos B."/>
            <person name="Baker S."/>
            <person name="Barry K."/>
            <person name="Bills G."/>
            <person name="Bluhm B."/>
            <person name="Cannon C."/>
            <person name="Castanera R."/>
            <person name="Culley D."/>
            <person name="Daum C."/>
            <person name="Ezra D."/>
            <person name="Gonzalez J."/>
            <person name="Henrissat B."/>
            <person name="Kuo A."/>
            <person name="Liang C."/>
            <person name="Lipzen A."/>
            <person name="Lutzoni F."/>
            <person name="Magnuson J."/>
            <person name="Mondo S."/>
            <person name="Nolan M."/>
            <person name="Ohm R."/>
            <person name="Pangilinan J."/>
            <person name="Park H.-J."/>
            <person name="Ramirez L."/>
            <person name="Alfaro M."/>
            <person name="Sun H."/>
            <person name="Tritt A."/>
            <person name="Yoshinaga Y."/>
            <person name="Zwiers L.-H."/>
            <person name="Turgeon B."/>
            <person name="Goodwin S."/>
            <person name="Spatafora J."/>
            <person name="Crous P."/>
            <person name="Grigoriev I."/>
        </authorList>
    </citation>
    <scope>NUCLEOTIDE SEQUENCE</scope>
    <source>
        <strain evidence="9">CBS 260.36</strain>
    </source>
</reference>
<dbReference type="InterPro" id="IPR036373">
    <property type="entry name" value="Ribosomal_bL17_sf"/>
</dbReference>
<evidence type="ECO:0000256" key="4">
    <source>
        <dbReference type="ARBA" id="ARBA00023128"/>
    </source>
</evidence>
<comment type="similarity">
    <text evidence="2 8">Belongs to the bacterial ribosomal protein bL17 family.</text>
</comment>
<dbReference type="GO" id="GO:0005762">
    <property type="term" value="C:mitochondrial large ribosomal subunit"/>
    <property type="evidence" value="ECO:0007669"/>
    <property type="project" value="TreeGrafter"/>
</dbReference>
<dbReference type="Pfam" id="PF01196">
    <property type="entry name" value="Ribosomal_L17"/>
    <property type="match status" value="1"/>
</dbReference>
<protein>
    <recommendedName>
        <fullName evidence="6">Large ribosomal subunit protein bL17m</fullName>
    </recommendedName>
</protein>
<accession>A0A9P4J232</accession>
<evidence type="ECO:0000256" key="7">
    <source>
        <dbReference type="ARBA" id="ARBA00037226"/>
    </source>
</evidence>
<comment type="function">
    <text evidence="7">Component of the mitochondrial ribosome (mitoribosome), a dedicated translation machinery responsible for the synthesis of mitochondrial genome-encoded proteins, including at least some of the essential transmembrane subunits of the mitochondrial respiratory chain. The mitoribosomes are attached to the mitochondrial inner membrane and translation products are cotranslationally integrated into the membrane.</text>
</comment>
<evidence type="ECO:0000256" key="6">
    <source>
        <dbReference type="ARBA" id="ARBA00035290"/>
    </source>
</evidence>
<gene>
    <name evidence="9" type="ORF">K461DRAFT_224926</name>
</gene>
<dbReference type="OrthoDB" id="275000at2759"/>
<keyword evidence="3 8" id="KW-0689">Ribosomal protein</keyword>
<keyword evidence="10" id="KW-1185">Reference proteome</keyword>
<dbReference type="Proteomes" id="UP000799439">
    <property type="component" value="Unassembled WGS sequence"/>
</dbReference>
<name>A0A9P4J232_9PEZI</name>
<proteinExistence type="inferred from homology"/>
<dbReference type="InterPro" id="IPR047859">
    <property type="entry name" value="Ribosomal_bL17_CS"/>
</dbReference>
<dbReference type="InterPro" id="IPR000456">
    <property type="entry name" value="Ribosomal_bL17"/>
</dbReference>
<evidence type="ECO:0000256" key="1">
    <source>
        <dbReference type="ARBA" id="ARBA00004173"/>
    </source>
</evidence>
<dbReference type="SUPFAM" id="SSF64263">
    <property type="entry name" value="Prokaryotic ribosomal protein L17"/>
    <property type="match status" value="1"/>
</dbReference>
<dbReference type="PROSITE" id="PS01167">
    <property type="entry name" value="RIBOSOMAL_L17"/>
    <property type="match status" value="1"/>
</dbReference>
<dbReference type="GO" id="GO:0006412">
    <property type="term" value="P:translation"/>
    <property type="evidence" value="ECO:0007669"/>
    <property type="project" value="InterPro"/>
</dbReference>
<dbReference type="Gene3D" id="3.90.1030.10">
    <property type="entry name" value="Ribosomal protein L17"/>
    <property type="match status" value="1"/>
</dbReference>
<evidence type="ECO:0000313" key="9">
    <source>
        <dbReference type="EMBL" id="KAF2153036.1"/>
    </source>
</evidence>